<evidence type="ECO:0000313" key="1">
    <source>
        <dbReference type="EMBL" id="CBA14771.1"/>
    </source>
</evidence>
<dbReference type="EMBL" id="FP565176">
    <property type="protein sequence ID" value="CBA14771.1"/>
    <property type="molecule type" value="Genomic_DNA"/>
</dbReference>
<sequence>MAYQTGTASDPVALLNSLAAFASNNGWTTGSVQSGMSFASPDGAKFTIAAGADTLSIRGCTDFDSSKTPDAQPGASPFTTTLNAIAGPFAGYTFFAGAESGAAYLHGVIEAAAGIYKPFALGRLVKFDATVGGEYASAVNWYYSSYAVNDPENAYHDYLFDSENTYNVNQSLSHVRADFDGKISNWMRLRYLWEGNNAIGSARRQGMLTSLIGIGYQRYNKLVPVLPIYVFGDRPNNLRSPIGYVPHLRIVDLQLLEPKQIITLGSEEWQVFPAHQRTLTWGASPSTTPSSAYYGYAFRRIA</sequence>
<name>D2U869_XANAP</name>
<dbReference type="Proteomes" id="UP000001890">
    <property type="component" value="Chromosome"/>
</dbReference>
<dbReference type="AlphaFoldDB" id="D2U869"/>
<dbReference type="KEGG" id="xal:XALC_0226"/>
<organism evidence="1 2">
    <name type="scientific">Xanthomonas albilineans (strain GPE PC73 / CFBP 7063)</name>
    <dbReference type="NCBI Taxonomy" id="380358"/>
    <lineage>
        <taxon>Bacteria</taxon>
        <taxon>Pseudomonadati</taxon>
        <taxon>Pseudomonadota</taxon>
        <taxon>Gammaproteobacteria</taxon>
        <taxon>Lysobacterales</taxon>
        <taxon>Lysobacteraceae</taxon>
        <taxon>Xanthomonas</taxon>
    </lineage>
</organism>
<keyword evidence="2" id="KW-1185">Reference proteome</keyword>
<proteinExistence type="predicted"/>
<dbReference type="STRING" id="380358.XALC_0226"/>
<accession>D2U869</accession>
<gene>
    <name evidence="1" type="ordered locus">XALc_0226</name>
</gene>
<reference evidence="1 2" key="1">
    <citation type="journal article" date="2009" name="BMC Genomics">
        <title>The complete genome sequence of Xanthomonas albilineans provides new insights into the reductive genome evolution of the xylem-limited Xanthomonadaceae.</title>
        <authorList>
            <person name="Pieretti I."/>
            <person name="Royer M."/>
            <person name="Barbe V."/>
            <person name="Carrere S."/>
            <person name="Koebnik R."/>
            <person name="Cociancich S."/>
            <person name="Couloux A."/>
            <person name="Darrasse A."/>
            <person name="Gouzy J."/>
            <person name="Jacques M.A."/>
            <person name="Lauber E."/>
            <person name="Manceau C."/>
            <person name="Mangenot S."/>
            <person name="Poussier S."/>
            <person name="Segurens B."/>
            <person name="Szurek B."/>
            <person name="Verdier V."/>
            <person name="Arlat M."/>
            <person name="Rott P."/>
        </authorList>
    </citation>
    <scope>NUCLEOTIDE SEQUENCE [LARGE SCALE GENOMIC DNA]</scope>
    <source>
        <strain evidence="2">GPE PC73 / CFBP 7063</strain>
    </source>
</reference>
<evidence type="ECO:0000313" key="2">
    <source>
        <dbReference type="Proteomes" id="UP000001890"/>
    </source>
</evidence>
<protein>
    <submittedName>
        <fullName evidence="1">Hypothetical phage-related protein</fullName>
    </submittedName>
</protein>
<dbReference type="RefSeq" id="WP_012914789.1">
    <property type="nucleotide sequence ID" value="NC_013722.1"/>
</dbReference>
<dbReference type="OrthoDB" id="6015083at2"/>
<dbReference type="PATRIC" id="fig|29447.3.peg.234"/>
<dbReference type="eggNOG" id="ENOG5033IAA">
    <property type="taxonomic scope" value="Bacteria"/>
</dbReference>